<dbReference type="InterPro" id="IPR050131">
    <property type="entry name" value="Peptidase_S8_subtilisin-like"/>
</dbReference>
<comment type="similarity">
    <text evidence="1 5">Belongs to the peptidase S8 family.</text>
</comment>
<dbReference type="AlphaFoldDB" id="A0A8J3EAH9"/>
<protein>
    <recommendedName>
        <fullName evidence="6">Peptidase S8/S53 domain-containing protein</fullName>
    </recommendedName>
</protein>
<evidence type="ECO:0000256" key="2">
    <source>
        <dbReference type="ARBA" id="ARBA00022670"/>
    </source>
</evidence>
<dbReference type="InterPro" id="IPR023828">
    <property type="entry name" value="Peptidase_S8_Ser-AS"/>
</dbReference>
<proteinExistence type="inferred from homology"/>
<dbReference type="InterPro" id="IPR000209">
    <property type="entry name" value="Peptidase_S8/S53_dom"/>
</dbReference>
<dbReference type="PROSITE" id="PS51892">
    <property type="entry name" value="SUBTILASE"/>
    <property type="match status" value="1"/>
</dbReference>
<dbReference type="Pfam" id="PF00082">
    <property type="entry name" value="Peptidase_S8"/>
    <property type="match status" value="1"/>
</dbReference>
<feature type="active site" description="Charge relay system" evidence="5">
    <location>
        <position position="262"/>
    </location>
</feature>
<dbReference type="PROSITE" id="PS00138">
    <property type="entry name" value="SUBTILASE_SER"/>
    <property type="match status" value="1"/>
</dbReference>
<keyword evidence="4 5" id="KW-0720">Serine protease</keyword>
<evidence type="ECO:0000259" key="6">
    <source>
        <dbReference type="Pfam" id="PF00082"/>
    </source>
</evidence>
<dbReference type="InterPro" id="IPR015500">
    <property type="entry name" value="Peptidase_S8_subtilisin-rel"/>
</dbReference>
<evidence type="ECO:0000256" key="5">
    <source>
        <dbReference type="PROSITE-ProRule" id="PRU01240"/>
    </source>
</evidence>
<keyword evidence="3 5" id="KW-0378">Hydrolase</keyword>
<evidence type="ECO:0000256" key="1">
    <source>
        <dbReference type="ARBA" id="ARBA00011073"/>
    </source>
</evidence>
<dbReference type="PRINTS" id="PR00723">
    <property type="entry name" value="SUBTILISIN"/>
</dbReference>
<keyword evidence="8" id="KW-1185">Reference proteome</keyword>
<evidence type="ECO:0000313" key="7">
    <source>
        <dbReference type="EMBL" id="GGG09237.1"/>
    </source>
</evidence>
<organism evidence="7 8">
    <name type="scientific">Cysteiniphilum litorale</name>
    <dbReference type="NCBI Taxonomy" id="2056700"/>
    <lineage>
        <taxon>Bacteria</taxon>
        <taxon>Pseudomonadati</taxon>
        <taxon>Pseudomonadota</taxon>
        <taxon>Gammaproteobacteria</taxon>
        <taxon>Thiotrichales</taxon>
        <taxon>Fastidiosibacteraceae</taxon>
        <taxon>Cysteiniphilum</taxon>
    </lineage>
</organism>
<dbReference type="InterPro" id="IPR022398">
    <property type="entry name" value="Peptidase_S8_His-AS"/>
</dbReference>
<dbReference type="Proteomes" id="UP000636949">
    <property type="component" value="Unassembled WGS sequence"/>
</dbReference>
<accession>A0A8J3EAH9</accession>
<dbReference type="PROSITE" id="PS00137">
    <property type="entry name" value="SUBTILASE_HIS"/>
    <property type="match status" value="1"/>
</dbReference>
<dbReference type="InterPro" id="IPR036852">
    <property type="entry name" value="Peptidase_S8/S53_dom_sf"/>
</dbReference>
<evidence type="ECO:0000313" key="8">
    <source>
        <dbReference type="Proteomes" id="UP000636949"/>
    </source>
</evidence>
<dbReference type="RefSeq" id="WP_117004166.1">
    <property type="nucleotide sequence ID" value="NZ_BMJS01000100.1"/>
</dbReference>
<reference evidence="7" key="2">
    <citation type="submission" date="2020-09" db="EMBL/GenBank/DDBJ databases">
        <authorList>
            <person name="Sun Q."/>
            <person name="Zhou Y."/>
        </authorList>
    </citation>
    <scope>NUCLEOTIDE SEQUENCE</scope>
    <source>
        <strain evidence="7">CGMCC 1.15758</strain>
    </source>
</reference>
<dbReference type="EMBL" id="BMJS01000100">
    <property type="protein sequence ID" value="GGG09237.1"/>
    <property type="molecule type" value="Genomic_DNA"/>
</dbReference>
<keyword evidence="2 5" id="KW-0645">Protease</keyword>
<evidence type="ECO:0000256" key="4">
    <source>
        <dbReference type="ARBA" id="ARBA00022825"/>
    </source>
</evidence>
<evidence type="ECO:0000256" key="3">
    <source>
        <dbReference type="ARBA" id="ARBA00022801"/>
    </source>
</evidence>
<dbReference type="PANTHER" id="PTHR43806:SF11">
    <property type="entry name" value="CEREVISIN-RELATED"/>
    <property type="match status" value="1"/>
</dbReference>
<dbReference type="Gene3D" id="3.40.50.200">
    <property type="entry name" value="Peptidase S8/S53 domain"/>
    <property type="match status" value="1"/>
</dbReference>
<feature type="active site" description="Charge relay system" evidence="5">
    <location>
        <position position="198"/>
    </location>
</feature>
<dbReference type="PANTHER" id="PTHR43806">
    <property type="entry name" value="PEPTIDASE S8"/>
    <property type="match status" value="1"/>
</dbReference>
<comment type="caution">
    <text evidence="7">The sequence shown here is derived from an EMBL/GenBank/DDBJ whole genome shotgun (WGS) entry which is preliminary data.</text>
</comment>
<dbReference type="SUPFAM" id="SSF52743">
    <property type="entry name" value="Subtilisin-like"/>
    <property type="match status" value="1"/>
</dbReference>
<gene>
    <name evidence="7" type="ORF">GCM10010995_28560</name>
</gene>
<dbReference type="GO" id="GO:0006508">
    <property type="term" value="P:proteolysis"/>
    <property type="evidence" value="ECO:0007669"/>
    <property type="project" value="UniProtKB-KW"/>
</dbReference>
<name>A0A8J3EAH9_9GAMM</name>
<dbReference type="GO" id="GO:0004252">
    <property type="term" value="F:serine-type endopeptidase activity"/>
    <property type="evidence" value="ECO:0007669"/>
    <property type="project" value="UniProtKB-UniRule"/>
</dbReference>
<feature type="active site" description="Charge relay system" evidence="5">
    <location>
        <position position="485"/>
    </location>
</feature>
<feature type="domain" description="Peptidase S8/S53" evidence="6">
    <location>
        <begin position="191"/>
        <end position="518"/>
    </location>
</feature>
<sequence>MKKYIPLMAGSLFLSTEVMANESEKIKIYVKYKANTEQKRTFTNECLGLLSCQSQQLQNNTSVLSFDKKEVGEMVNKYRSSAQLQMNEQSTSEQKNKINMDEYYLADKIQQQNNDIAYAVPSSMKAQLINPVDYSFKNINTKSNLSLPENNLKPELMYSKQQWNLTDEKGIGIDSLNAANLIKKFVSKPADVTVAVIDSGLDLSPSLDGKKRLAHNIRSDSISGRDYDGYYFLQGSYYNGHTQVTDQVFASSDFRAHGKSDHGMHVAGIVTSAEDNIYATASGIENIKVKHVKIFPAQGEESIPAIHEAVMWTSGLNSTAAKKTDHPARVINLSLSFSRYNKSMDIQGDFVYTDKFSNDEDWNVYKKVACQGYRYAFNKAVKKGATIVLAAGNNGQNISEVVPAGCANINAIVVESTGPTGKLAYYSNYSMKSVYERNPLVVKAPGGDARVKLPTGQNNQILSVVNSVFQDGKLVPQYGFKQGTSMAAPHVSGIIALMLSANPNLTHSDIKDILIDSRQSTGVISAKKAVQGAISSL</sequence>
<reference evidence="7" key="1">
    <citation type="journal article" date="2014" name="Int. J. Syst. Evol. Microbiol.">
        <title>Complete genome sequence of Corynebacterium casei LMG S-19264T (=DSM 44701T), isolated from a smear-ripened cheese.</title>
        <authorList>
            <consortium name="US DOE Joint Genome Institute (JGI-PGF)"/>
            <person name="Walter F."/>
            <person name="Albersmeier A."/>
            <person name="Kalinowski J."/>
            <person name="Ruckert C."/>
        </authorList>
    </citation>
    <scope>NUCLEOTIDE SEQUENCE</scope>
    <source>
        <strain evidence="7">CGMCC 1.15758</strain>
    </source>
</reference>
<dbReference type="OrthoDB" id="9790784at2"/>